<dbReference type="Pfam" id="PF02899">
    <property type="entry name" value="Phage_int_SAM_1"/>
    <property type="match status" value="1"/>
</dbReference>
<dbReference type="GO" id="GO:0003677">
    <property type="term" value="F:DNA binding"/>
    <property type="evidence" value="ECO:0007669"/>
    <property type="project" value="UniProtKB-UniRule"/>
</dbReference>
<dbReference type="Gene3D" id="1.10.150.130">
    <property type="match status" value="1"/>
</dbReference>
<evidence type="ECO:0000256" key="1">
    <source>
        <dbReference type="ARBA" id="ARBA00008857"/>
    </source>
</evidence>
<feature type="domain" description="Tyr recombinase" evidence="10">
    <location>
        <begin position="101"/>
        <end position="271"/>
    </location>
</feature>
<dbReference type="InterPro" id="IPR010998">
    <property type="entry name" value="Integrase_recombinase_N"/>
</dbReference>
<dbReference type="InterPro" id="IPR050090">
    <property type="entry name" value="Tyrosine_recombinase_XerCD"/>
</dbReference>
<evidence type="ECO:0000256" key="7">
    <source>
        <dbReference type="ARBA" id="ARBA00023172"/>
    </source>
</evidence>
<reference evidence="12 13" key="1">
    <citation type="submission" date="2016-05" db="EMBL/GenBank/DDBJ databases">
        <title>Undiscovered low abundance phages are ubiquitous in bacterial genomes.</title>
        <authorList>
            <person name="Dong Z."/>
            <person name="Liu H."/>
            <person name="Zheng J."/>
            <person name="Peng D."/>
        </authorList>
    </citation>
    <scope>NUCLEOTIDE SEQUENCE [LARGE SCALE GENOMIC DNA]</scope>
</reference>
<dbReference type="PANTHER" id="PTHR30349:SF41">
    <property type="entry name" value="INTEGRASE_RECOMBINASE PROTEIN MJ0367-RELATED"/>
    <property type="match status" value="1"/>
</dbReference>
<dbReference type="PANTHER" id="PTHR30349">
    <property type="entry name" value="PHAGE INTEGRASE-RELATED"/>
    <property type="match status" value="1"/>
</dbReference>
<dbReference type="GO" id="GO:0075713">
    <property type="term" value="P:establishment of integrated proviral latency"/>
    <property type="evidence" value="ECO:0007669"/>
    <property type="project" value="UniProtKB-KW"/>
</dbReference>
<dbReference type="GO" id="GO:0015074">
    <property type="term" value="P:DNA integration"/>
    <property type="evidence" value="ECO:0007669"/>
    <property type="project" value="UniProtKB-KW"/>
</dbReference>
<keyword evidence="6 9" id="KW-0238">DNA-binding</keyword>
<dbReference type="EMBL" id="KX190833">
    <property type="protein sequence ID" value="ANT40012.1"/>
    <property type="molecule type" value="Genomic_DNA"/>
</dbReference>
<dbReference type="PROSITE" id="PS51900">
    <property type="entry name" value="CB"/>
    <property type="match status" value="1"/>
</dbReference>
<feature type="domain" description="Core-binding (CB)" evidence="11">
    <location>
        <begin position="1"/>
        <end position="82"/>
    </location>
</feature>
<keyword evidence="8" id="KW-1160">Virus entry into host cell</keyword>
<evidence type="ECO:0000256" key="4">
    <source>
        <dbReference type="ARBA" id="ARBA00022801"/>
    </source>
</evidence>
<evidence type="ECO:0000259" key="11">
    <source>
        <dbReference type="PROSITE" id="PS51900"/>
    </source>
</evidence>
<protein>
    <recommendedName>
        <fullName evidence="2">Integrase</fullName>
    </recommendedName>
</protein>
<dbReference type="GO" id="GO:0016787">
    <property type="term" value="F:hydrolase activity"/>
    <property type="evidence" value="ECO:0007669"/>
    <property type="project" value="UniProtKB-KW"/>
</dbReference>
<keyword evidence="5" id="KW-0229">DNA integration</keyword>
<evidence type="ECO:0000256" key="8">
    <source>
        <dbReference type="ARBA" id="ARBA00023195"/>
    </source>
</evidence>
<keyword evidence="4" id="KW-0378">Hydrolase</keyword>
<keyword evidence="13" id="KW-1185">Reference proteome</keyword>
<dbReference type="GO" id="GO:0006310">
    <property type="term" value="P:DNA recombination"/>
    <property type="evidence" value="ECO:0007669"/>
    <property type="project" value="UniProtKB-KW"/>
</dbReference>
<keyword evidence="3" id="KW-0808">Transferase</keyword>
<accession>A0A1B1P7C7</accession>
<dbReference type="InterPro" id="IPR004107">
    <property type="entry name" value="Integrase_SAM-like_N"/>
</dbReference>
<keyword evidence="7" id="KW-0233">DNA recombination</keyword>
<dbReference type="PROSITE" id="PS51898">
    <property type="entry name" value="TYR_RECOMBINASE"/>
    <property type="match status" value="1"/>
</dbReference>
<name>A0A1B1P7C7_9CAUD</name>
<dbReference type="Pfam" id="PF00589">
    <property type="entry name" value="Phage_integrase"/>
    <property type="match status" value="1"/>
</dbReference>
<evidence type="ECO:0000256" key="3">
    <source>
        <dbReference type="ARBA" id="ARBA00022679"/>
    </source>
</evidence>
<evidence type="ECO:0000313" key="12">
    <source>
        <dbReference type="EMBL" id="ANT40012.1"/>
    </source>
</evidence>
<dbReference type="Proteomes" id="UP000221937">
    <property type="component" value="Segment"/>
</dbReference>
<dbReference type="InterPro" id="IPR011010">
    <property type="entry name" value="DNA_brk_join_enz"/>
</dbReference>
<dbReference type="InterPro" id="IPR013762">
    <property type="entry name" value="Integrase-like_cat_sf"/>
</dbReference>
<dbReference type="InterPro" id="IPR002104">
    <property type="entry name" value="Integrase_catalytic"/>
</dbReference>
<dbReference type="InterPro" id="IPR044068">
    <property type="entry name" value="CB"/>
</dbReference>
<organism evidence="12 13">
    <name type="scientific">Bacillus phage vB_BtS_BMBtp14</name>
    <dbReference type="NCBI Taxonomy" id="1868826"/>
    <lineage>
        <taxon>Viruses</taxon>
        <taxon>Duplodnaviria</taxon>
        <taxon>Heunggongvirae</taxon>
        <taxon>Uroviricota</taxon>
        <taxon>Caudoviricetes</taxon>
        <taxon>Skryabinvirinae</taxon>
        <taxon>Bembunaquatrovirus</taxon>
        <taxon>Bembunaquatrovirus BMBtp14</taxon>
    </lineage>
</organism>
<dbReference type="Gene3D" id="1.10.443.10">
    <property type="entry name" value="Intergrase catalytic core"/>
    <property type="match status" value="1"/>
</dbReference>
<evidence type="ECO:0000256" key="9">
    <source>
        <dbReference type="PROSITE-ProRule" id="PRU01248"/>
    </source>
</evidence>
<sequence length="278" mass="32106">MHILDSFINHEKEHGKSPETIRGYHYKLLHFEKWLGAVETDLYEFSRSDVQQYLDDLTSQKKSASTVNGHYAAIRSFSQFAKKTDCIKDIRIVKAPNLYREAPVALERKEVLRILREVDRSGNKRDKAILLTCVYAGIRVAEIVSLDIDDISFSERQGTIRVRQGKGNKERIIPLHKEARYAISDYLKTRESTAAALFLSNRQTRISKRTVQHICNKYGVNPHQFRHTFVTDLVDAGIDDKTIQTLTGHESPAMITRYRSVRPEDKQNAIEALYRDRD</sequence>
<evidence type="ECO:0000256" key="5">
    <source>
        <dbReference type="ARBA" id="ARBA00022908"/>
    </source>
</evidence>
<evidence type="ECO:0000256" key="2">
    <source>
        <dbReference type="ARBA" id="ARBA00016082"/>
    </source>
</evidence>
<evidence type="ECO:0000256" key="6">
    <source>
        <dbReference type="ARBA" id="ARBA00023125"/>
    </source>
</evidence>
<evidence type="ECO:0000259" key="10">
    <source>
        <dbReference type="PROSITE" id="PS51898"/>
    </source>
</evidence>
<evidence type="ECO:0000313" key="13">
    <source>
        <dbReference type="Proteomes" id="UP000221937"/>
    </source>
</evidence>
<comment type="similarity">
    <text evidence="1">Belongs to the 'phage' integrase family.</text>
</comment>
<dbReference type="SUPFAM" id="SSF56349">
    <property type="entry name" value="DNA breaking-rejoining enzymes"/>
    <property type="match status" value="1"/>
</dbReference>
<proteinExistence type="inferred from homology"/>
<dbReference type="GO" id="GO:0016740">
    <property type="term" value="F:transferase activity"/>
    <property type="evidence" value="ECO:0007669"/>
    <property type="project" value="UniProtKB-KW"/>
</dbReference>
<dbReference type="GO" id="GO:0044826">
    <property type="term" value="P:viral genome integration into host DNA"/>
    <property type="evidence" value="ECO:0007669"/>
    <property type="project" value="UniProtKB-KW"/>
</dbReference>
<gene>
    <name evidence="12" type="ORF">BMBtpLA2_52</name>
</gene>
<keyword evidence="8" id="KW-1179">Viral genome integration</keyword>